<evidence type="ECO:0000256" key="4">
    <source>
        <dbReference type="ARBA" id="ARBA00022989"/>
    </source>
</evidence>
<dbReference type="RefSeq" id="WP_010524392.1">
    <property type="nucleotide sequence ID" value="NZ_BAAAYG010000010.1"/>
</dbReference>
<feature type="transmembrane region" description="Helical" evidence="6">
    <location>
        <begin position="6"/>
        <end position="28"/>
    </location>
</feature>
<evidence type="ECO:0000256" key="6">
    <source>
        <dbReference type="SAM" id="Phobius"/>
    </source>
</evidence>
<reference evidence="8" key="1">
    <citation type="journal article" date="2019" name="Int. J. Syst. Evol. Microbiol.">
        <title>The Global Catalogue of Microorganisms (GCM) 10K type strain sequencing project: providing services to taxonomists for standard genome sequencing and annotation.</title>
        <authorList>
            <consortium name="The Broad Institute Genomics Platform"/>
            <consortium name="The Broad Institute Genome Sequencing Center for Infectious Disease"/>
            <person name="Wu L."/>
            <person name="Ma J."/>
        </authorList>
    </citation>
    <scope>NUCLEOTIDE SEQUENCE [LARGE SCALE GENOMIC DNA]</scope>
    <source>
        <strain evidence="8">JCM 11483</strain>
    </source>
</reference>
<evidence type="ECO:0000256" key="1">
    <source>
        <dbReference type="ARBA" id="ARBA00004651"/>
    </source>
</evidence>
<evidence type="ECO:0000256" key="3">
    <source>
        <dbReference type="ARBA" id="ARBA00022692"/>
    </source>
</evidence>
<dbReference type="PANTHER" id="PTHR30086">
    <property type="entry name" value="ARGININE EXPORTER PROTEIN ARGO"/>
    <property type="match status" value="1"/>
</dbReference>
<keyword evidence="4 6" id="KW-1133">Transmembrane helix</keyword>
<protein>
    <submittedName>
        <fullName evidence="7">LysE family translocator</fullName>
    </submittedName>
</protein>
<feature type="transmembrane region" description="Helical" evidence="6">
    <location>
        <begin position="144"/>
        <end position="172"/>
    </location>
</feature>
<organism evidence="7 8">
    <name type="scientific">Nesterenkonia halobia</name>
    <dbReference type="NCBI Taxonomy" id="37922"/>
    <lineage>
        <taxon>Bacteria</taxon>
        <taxon>Bacillati</taxon>
        <taxon>Actinomycetota</taxon>
        <taxon>Actinomycetes</taxon>
        <taxon>Micrococcales</taxon>
        <taxon>Micrococcaceae</taxon>
        <taxon>Nesterenkonia</taxon>
    </lineage>
</organism>
<evidence type="ECO:0000313" key="8">
    <source>
        <dbReference type="Proteomes" id="UP001501736"/>
    </source>
</evidence>
<feature type="transmembrane region" description="Helical" evidence="6">
    <location>
        <begin position="116"/>
        <end position="138"/>
    </location>
</feature>
<feature type="transmembrane region" description="Helical" evidence="6">
    <location>
        <begin position="40"/>
        <end position="65"/>
    </location>
</feature>
<comment type="caution">
    <text evidence="7">The sequence shown here is derived from an EMBL/GenBank/DDBJ whole genome shotgun (WGS) entry which is preliminary data.</text>
</comment>
<comment type="subcellular location">
    <subcellularLocation>
        <location evidence="1">Cell membrane</location>
        <topology evidence="1">Multi-pass membrane protein</topology>
    </subcellularLocation>
</comment>
<keyword evidence="5 6" id="KW-0472">Membrane</keyword>
<dbReference type="PANTHER" id="PTHR30086:SF20">
    <property type="entry name" value="ARGININE EXPORTER PROTEIN ARGO-RELATED"/>
    <property type="match status" value="1"/>
</dbReference>
<dbReference type="InterPro" id="IPR001123">
    <property type="entry name" value="LeuE-type"/>
</dbReference>
<evidence type="ECO:0000256" key="2">
    <source>
        <dbReference type="ARBA" id="ARBA00022475"/>
    </source>
</evidence>
<dbReference type="EMBL" id="BAAAYG010000010">
    <property type="protein sequence ID" value="GAA3286940.1"/>
    <property type="molecule type" value="Genomic_DNA"/>
</dbReference>
<sequence length="203" mass="21485">MEWSAYLSFLAIAAAVVLTPGADVAVVLKNSLMSGRRGGVAAALGVTTAVGIQGVLTAAGLGVLIAQSQPLLQTIRWIGVAYLAWLALQALRSAWRGEYSGLVDTSGVAARGYRQGFLTNITNPAVLMFYLALFPQFMTADMSVWWLGAMAMTLPALGIVQLVTLALVIDGASRWLQRRRVRRVLDSVTGVALGGLGLRVALQ</sequence>
<dbReference type="PIRSF" id="PIRSF006324">
    <property type="entry name" value="LeuE"/>
    <property type="match status" value="1"/>
</dbReference>
<feature type="transmembrane region" description="Helical" evidence="6">
    <location>
        <begin position="77"/>
        <end position="95"/>
    </location>
</feature>
<dbReference type="Pfam" id="PF01810">
    <property type="entry name" value="LysE"/>
    <property type="match status" value="1"/>
</dbReference>
<keyword evidence="2" id="KW-1003">Cell membrane</keyword>
<gene>
    <name evidence="7" type="ORF">GCM10020260_22580</name>
</gene>
<name>A0ABP6RE89_9MICC</name>
<keyword evidence="8" id="KW-1185">Reference proteome</keyword>
<keyword evidence="3 6" id="KW-0812">Transmembrane</keyword>
<evidence type="ECO:0000256" key="5">
    <source>
        <dbReference type="ARBA" id="ARBA00023136"/>
    </source>
</evidence>
<accession>A0ABP6RE89</accession>
<evidence type="ECO:0000313" key="7">
    <source>
        <dbReference type="EMBL" id="GAA3286940.1"/>
    </source>
</evidence>
<proteinExistence type="predicted"/>
<dbReference type="Proteomes" id="UP001501736">
    <property type="component" value="Unassembled WGS sequence"/>
</dbReference>